<reference evidence="2 3" key="1">
    <citation type="journal article" date="2020" name="IScience">
        <title>Genome Sequencing of the Endangered Kingdonia uniflora (Circaeasteraceae, Ranunculales) Reveals Potential Mechanisms of Evolutionary Specialization.</title>
        <authorList>
            <person name="Sun Y."/>
            <person name="Deng T."/>
            <person name="Zhang A."/>
            <person name="Moore M.J."/>
            <person name="Landis J.B."/>
            <person name="Lin N."/>
            <person name="Zhang H."/>
            <person name="Zhang X."/>
            <person name="Huang J."/>
            <person name="Zhang X."/>
            <person name="Sun H."/>
            <person name="Wang H."/>
        </authorList>
    </citation>
    <scope>NUCLEOTIDE SEQUENCE [LARGE SCALE GENOMIC DNA]</scope>
    <source>
        <strain evidence="2">TB1705</strain>
        <tissue evidence="2">Leaf</tissue>
    </source>
</reference>
<dbReference type="PANTHER" id="PTHR47926">
    <property type="entry name" value="PENTATRICOPEPTIDE REPEAT-CONTAINING PROTEIN"/>
    <property type="match status" value="1"/>
</dbReference>
<gene>
    <name evidence="2" type="ORF">GIB67_042164</name>
</gene>
<dbReference type="Proteomes" id="UP000541444">
    <property type="component" value="Unassembled WGS sequence"/>
</dbReference>
<sequence>MVVALISAYSHTSLVEEGLTYFKEIDKEYGFIPLDENYGFVVDLSAQAGSLDEVKKFIAAMPKKPGPSVLGALLGAYKIHGEVEEAEKMAKILLKLESKEDGFQKLLLSLYLKTGMLDKREEVISKMRERGISKRQSLSWLDTSKRNYIFILGDTGRVHDNGFLVC</sequence>
<dbReference type="EMBL" id="JACGCM010000465">
    <property type="protein sequence ID" value="KAF6171649.1"/>
    <property type="molecule type" value="Genomic_DNA"/>
</dbReference>
<keyword evidence="3" id="KW-1185">Reference proteome</keyword>
<dbReference type="Pfam" id="PF01535">
    <property type="entry name" value="PPR"/>
    <property type="match status" value="2"/>
</dbReference>
<dbReference type="OrthoDB" id="185373at2759"/>
<dbReference type="InterPro" id="IPR046960">
    <property type="entry name" value="PPR_At4g14850-like_plant"/>
</dbReference>
<evidence type="ECO:0000313" key="3">
    <source>
        <dbReference type="Proteomes" id="UP000541444"/>
    </source>
</evidence>
<dbReference type="InterPro" id="IPR011990">
    <property type="entry name" value="TPR-like_helical_dom_sf"/>
</dbReference>
<protein>
    <recommendedName>
        <fullName evidence="4">Pentatricopeptide repeat-containing protein</fullName>
    </recommendedName>
</protein>
<name>A0A7J7NWW2_9MAGN</name>
<accession>A0A7J7NWW2</accession>
<dbReference type="GO" id="GO:0009451">
    <property type="term" value="P:RNA modification"/>
    <property type="evidence" value="ECO:0007669"/>
    <property type="project" value="InterPro"/>
</dbReference>
<dbReference type="GO" id="GO:0003723">
    <property type="term" value="F:RNA binding"/>
    <property type="evidence" value="ECO:0007669"/>
    <property type="project" value="InterPro"/>
</dbReference>
<dbReference type="InterPro" id="IPR002885">
    <property type="entry name" value="PPR_rpt"/>
</dbReference>
<evidence type="ECO:0000313" key="2">
    <source>
        <dbReference type="EMBL" id="KAF6171649.1"/>
    </source>
</evidence>
<evidence type="ECO:0008006" key="4">
    <source>
        <dbReference type="Google" id="ProtNLM"/>
    </source>
</evidence>
<organism evidence="2 3">
    <name type="scientific">Kingdonia uniflora</name>
    <dbReference type="NCBI Taxonomy" id="39325"/>
    <lineage>
        <taxon>Eukaryota</taxon>
        <taxon>Viridiplantae</taxon>
        <taxon>Streptophyta</taxon>
        <taxon>Embryophyta</taxon>
        <taxon>Tracheophyta</taxon>
        <taxon>Spermatophyta</taxon>
        <taxon>Magnoliopsida</taxon>
        <taxon>Ranunculales</taxon>
        <taxon>Circaeasteraceae</taxon>
        <taxon>Kingdonia</taxon>
    </lineage>
</organism>
<dbReference type="Gene3D" id="1.25.40.10">
    <property type="entry name" value="Tetratricopeptide repeat domain"/>
    <property type="match status" value="1"/>
</dbReference>
<comment type="caution">
    <text evidence="2">The sequence shown here is derived from an EMBL/GenBank/DDBJ whole genome shotgun (WGS) entry which is preliminary data.</text>
</comment>
<evidence type="ECO:0000256" key="1">
    <source>
        <dbReference type="ARBA" id="ARBA00022737"/>
    </source>
</evidence>
<proteinExistence type="predicted"/>
<keyword evidence="1" id="KW-0677">Repeat</keyword>
<dbReference type="AlphaFoldDB" id="A0A7J7NWW2"/>
<dbReference type="PANTHER" id="PTHR47926:SF452">
    <property type="entry name" value="PENTATRICOPEPTIDE REPEAT-CONTAINING PROTEIN"/>
    <property type="match status" value="1"/>
</dbReference>